<dbReference type="Ensembl" id="ENSSSCT00015072980.1">
    <property type="protein sequence ID" value="ENSSSCP00015029278.1"/>
    <property type="gene ID" value="ENSSSCG00015054805.1"/>
</dbReference>
<dbReference type="InterPro" id="IPR029250">
    <property type="entry name" value="ECPIP"/>
</dbReference>
<dbReference type="Proteomes" id="UP000694726">
    <property type="component" value="Unplaced"/>
</dbReference>
<feature type="signal peptide" evidence="1">
    <location>
        <begin position="1"/>
        <end position="19"/>
    </location>
</feature>
<feature type="chain" id="PRO_5034614085" evidence="1">
    <location>
        <begin position="20"/>
        <end position="219"/>
    </location>
</feature>
<dbReference type="PANTHER" id="PTHR35658:SF1">
    <property type="entry name" value="CHROMOSOME 21 OPEN READING FRAME 62"/>
    <property type="match status" value="1"/>
</dbReference>
<proteinExistence type="predicted"/>
<accession>A0A8D0P6P8</accession>
<organism evidence="2 3">
    <name type="scientific">Sus scrofa</name>
    <name type="common">Pig</name>
    <dbReference type="NCBI Taxonomy" id="9823"/>
    <lineage>
        <taxon>Eukaryota</taxon>
        <taxon>Metazoa</taxon>
        <taxon>Chordata</taxon>
        <taxon>Craniata</taxon>
        <taxon>Vertebrata</taxon>
        <taxon>Euteleostomi</taxon>
        <taxon>Mammalia</taxon>
        <taxon>Eutheria</taxon>
        <taxon>Laurasiatheria</taxon>
        <taxon>Artiodactyla</taxon>
        <taxon>Suina</taxon>
        <taxon>Suidae</taxon>
        <taxon>Sus</taxon>
    </lineage>
</organism>
<evidence type="ECO:0000313" key="2">
    <source>
        <dbReference type="Ensembl" id="ENSSSCP00015029278.1"/>
    </source>
</evidence>
<sequence>MAPPSGHLFLLMGALGVLAFDGFTGAQKNSTLIFTKENTIRNCSCSADIRDCDYSLANLMCSCKTVLPLAVQHTSYRDRLTIWFTDTSALGLLLNFTLVPDLKLSLCGTNTLPTEYLAICGLKRLHVSTEAKHSSPEQSLLIHDGGECQSREKPVGSHQGGPTCTYISFVDMALFNRESSLKSYSIENFASVASNFPDFSYFKTVPILSNKNYVVTFIY</sequence>
<evidence type="ECO:0000313" key="3">
    <source>
        <dbReference type="Proteomes" id="UP000694726"/>
    </source>
</evidence>
<protein>
    <submittedName>
        <fullName evidence="2">Uncharacterized protein</fullName>
    </submittedName>
</protein>
<name>A0A8D0P6P8_PIG</name>
<dbReference type="Pfam" id="PF15137">
    <property type="entry name" value="ECPIP"/>
    <property type="match status" value="1"/>
</dbReference>
<keyword evidence="1" id="KW-0732">Signal</keyword>
<reference evidence="2" key="1">
    <citation type="submission" date="2025-08" db="UniProtKB">
        <authorList>
            <consortium name="Ensembl"/>
        </authorList>
    </citation>
    <scope>IDENTIFICATION</scope>
</reference>
<evidence type="ECO:0000256" key="1">
    <source>
        <dbReference type="SAM" id="SignalP"/>
    </source>
</evidence>
<dbReference type="PANTHER" id="PTHR35658">
    <property type="entry name" value="RCG58666, ISOFORM CRA_A"/>
    <property type="match status" value="1"/>
</dbReference>
<dbReference type="AlphaFoldDB" id="A0A8D0P6P8"/>